<dbReference type="STRING" id="521096.Tpau_2352"/>
<name>D5UQW9_TSUPD</name>
<comment type="catalytic activity">
    <reaction evidence="2">
        <text>oxidized coenzyme F420-(gamma-L-Glu)(n) + a quinol + H(+) = reduced coenzyme F420-(gamma-L-Glu)(n) + a quinone</text>
        <dbReference type="Rhea" id="RHEA:39663"/>
        <dbReference type="Rhea" id="RHEA-COMP:12939"/>
        <dbReference type="Rhea" id="RHEA-COMP:14378"/>
        <dbReference type="ChEBI" id="CHEBI:15378"/>
        <dbReference type="ChEBI" id="CHEBI:24646"/>
        <dbReference type="ChEBI" id="CHEBI:132124"/>
        <dbReference type="ChEBI" id="CHEBI:133980"/>
        <dbReference type="ChEBI" id="CHEBI:139511"/>
    </reaction>
</comment>
<dbReference type="eggNOG" id="COG3832">
    <property type="taxonomic scope" value="Bacteria"/>
</dbReference>
<dbReference type="Proteomes" id="UP000001213">
    <property type="component" value="Chromosome"/>
</dbReference>
<comment type="similarity">
    <text evidence="1">Belongs to the F420H(2)-dependent quinone reductase family.</text>
</comment>
<dbReference type="GO" id="GO:0070967">
    <property type="term" value="F:coenzyme F420 binding"/>
    <property type="evidence" value="ECO:0007669"/>
    <property type="project" value="TreeGrafter"/>
</dbReference>
<evidence type="ECO:0000256" key="2">
    <source>
        <dbReference type="ARBA" id="ARBA00049106"/>
    </source>
</evidence>
<dbReference type="KEGG" id="tpr:Tpau_2352"/>
<dbReference type="InterPro" id="IPR012349">
    <property type="entry name" value="Split_barrel_FMN-bd"/>
</dbReference>
<evidence type="ECO:0000256" key="1">
    <source>
        <dbReference type="ARBA" id="ARBA00008710"/>
    </source>
</evidence>
<dbReference type="NCBIfam" id="TIGR00026">
    <property type="entry name" value="hi_GC_TIGR00026"/>
    <property type="match status" value="1"/>
</dbReference>
<organism evidence="3 4">
    <name type="scientific">Tsukamurella paurometabola (strain ATCC 8368 / DSM 20162 / CCUG 35730 / CIP 100753 / JCM 10117 / KCTC 9821 / NBRC 16120 / NCIMB 702349 / NCTC 13040)</name>
    <name type="common">Corynebacterium paurometabolum</name>
    <dbReference type="NCBI Taxonomy" id="521096"/>
    <lineage>
        <taxon>Bacteria</taxon>
        <taxon>Bacillati</taxon>
        <taxon>Actinomycetota</taxon>
        <taxon>Actinomycetes</taxon>
        <taxon>Mycobacteriales</taxon>
        <taxon>Tsukamurellaceae</taxon>
        <taxon>Tsukamurella</taxon>
    </lineage>
</organism>
<accession>D5UQW9</accession>
<dbReference type="PANTHER" id="PTHR39428">
    <property type="entry name" value="F420H(2)-DEPENDENT QUINONE REDUCTASE RV1261C"/>
    <property type="match status" value="1"/>
</dbReference>
<reference evidence="4" key="1">
    <citation type="submission" date="2010-03" db="EMBL/GenBank/DDBJ databases">
        <title>The complete chromosome of Tsukamurella paurometabola DSM 20162.</title>
        <authorList>
            <consortium name="US DOE Joint Genome Institute (JGI-PGF)"/>
            <person name="Lucas S."/>
            <person name="Copeland A."/>
            <person name="Lapidus A."/>
            <person name="Glavina del Rio T."/>
            <person name="Dalin E."/>
            <person name="Tice H."/>
            <person name="Bruce D."/>
            <person name="Goodwin L."/>
            <person name="Pitluck S."/>
            <person name="Kyrpides N."/>
            <person name="Mavromatis K."/>
            <person name="Ivanova N."/>
            <person name="Mikhailova N."/>
            <person name="Munk A.C."/>
            <person name="Brettin T."/>
            <person name="Detter J.C."/>
            <person name="Tapia R."/>
            <person name="Han C."/>
            <person name="Larimer F."/>
            <person name="Land M."/>
            <person name="Hauser L."/>
            <person name="Markowitz V."/>
            <person name="Cheng J.-F."/>
            <person name="Hugenholtz P."/>
            <person name="Woyke T."/>
            <person name="Wu D."/>
            <person name="Jando M."/>
            <person name="Brambilla E."/>
            <person name="Klenk H.-P."/>
            <person name="Eisen J.A."/>
        </authorList>
    </citation>
    <scope>NUCLEOTIDE SEQUENCE [LARGE SCALE GENOMIC DNA]</scope>
    <source>
        <strain evidence="4">ATCC 8368 / DSM 20162 / CCUG 35730 / CIP 100753 / JCM 10117 / KCTC 9821 / NBRC 16120 / NCIMB 702349 / NCTC 13040</strain>
    </source>
</reference>
<dbReference type="InterPro" id="IPR004378">
    <property type="entry name" value="F420H2_quin_Rdtase"/>
</dbReference>
<dbReference type="AlphaFoldDB" id="D5UQW9"/>
<dbReference type="Pfam" id="PF04075">
    <property type="entry name" value="F420H2_quin_red"/>
    <property type="match status" value="1"/>
</dbReference>
<gene>
    <name evidence="3" type="ordered locus">Tpau_2352</name>
</gene>
<evidence type="ECO:0000313" key="4">
    <source>
        <dbReference type="Proteomes" id="UP000001213"/>
    </source>
</evidence>
<evidence type="ECO:0000313" key="3">
    <source>
        <dbReference type="EMBL" id="ADG78958.1"/>
    </source>
</evidence>
<dbReference type="SUPFAM" id="SSF50475">
    <property type="entry name" value="FMN-binding split barrel"/>
    <property type="match status" value="1"/>
</dbReference>
<evidence type="ECO:0008006" key="5">
    <source>
        <dbReference type="Google" id="ProtNLM"/>
    </source>
</evidence>
<dbReference type="HOGENOM" id="CLU_114921_1_0_11"/>
<dbReference type="GO" id="GO:0016491">
    <property type="term" value="F:oxidoreductase activity"/>
    <property type="evidence" value="ECO:0007669"/>
    <property type="project" value="InterPro"/>
</dbReference>
<dbReference type="Gene3D" id="2.30.110.10">
    <property type="entry name" value="Electron Transport, Fmn-binding Protein, Chain A"/>
    <property type="match status" value="1"/>
</dbReference>
<dbReference type="PANTHER" id="PTHR39428:SF3">
    <property type="entry name" value="DEAZAFLAVIN-DEPENDENT NITROREDUCTASE"/>
    <property type="match status" value="1"/>
</dbReference>
<protein>
    <recommendedName>
        <fullName evidence="5">Deazaflavin-dependent nitroreductase</fullName>
    </recommendedName>
</protein>
<dbReference type="EMBL" id="CP001966">
    <property type="protein sequence ID" value="ADG78958.1"/>
    <property type="molecule type" value="Genomic_DNA"/>
</dbReference>
<sequence length="150" mass="16617">MMGPMTLSDTVAEIGAWGLENGHRALLALTGGRFPKRLLGMQTLELHTIGRTSGQRRNTMLTAPLYSKDRVVVVASKGGHSDHPDWYKNLTANPDVEITVDDVTTPWTARPATPEEKAALWPQIVKTYSGYDGYQKRTDRDIPVVICTPR</sequence>
<reference evidence="3 4" key="2">
    <citation type="journal article" date="2011" name="Stand. Genomic Sci.">
        <title>Complete genome sequence of Tsukamurella paurometabola type strain (no. 33).</title>
        <authorList>
            <person name="Munk A.C."/>
            <person name="Lapidus A."/>
            <person name="Lucas S."/>
            <person name="Nolan M."/>
            <person name="Tice H."/>
            <person name="Cheng J.F."/>
            <person name="Del Rio T.G."/>
            <person name="Goodwin L."/>
            <person name="Pitluck S."/>
            <person name="Liolios K."/>
            <person name="Huntemann M."/>
            <person name="Ivanova N."/>
            <person name="Mavromatis K."/>
            <person name="Mikhailova N."/>
            <person name="Pati A."/>
            <person name="Chen A."/>
            <person name="Palaniappan K."/>
            <person name="Tapia R."/>
            <person name="Han C."/>
            <person name="Land M."/>
            <person name="Hauser L."/>
            <person name="Chang Y.J."/>
            <person name="Jeffries C.D."/>
            <person name="Brettin T."/>
            <person name="Yasawong M."/>
            <person name="Brambilla E.M."/>
            <person name="Rohde M."/>
            <person name="Sikorski J."/>
            <person name="Goker M."/>
            <person name="Detter J.C."/>
            <person name="Woyke T."/>
            <person name="Bristow J."/>
            <person name="Eisen J.A."/>
            <person name="Markowitz V."/>
            <person name="Hugenholtz P."/>
            <person name="Kyrpides N.C."/>
            <person name="Klenk H.P."/>
        </authorList>
    </citation>
    <scope>NUCLEOTIDE SEQUENCE [LARGE SCALE GENOMIC DNA]</scope>
    <source>
        <strain evidence="4">ATCC 8368 / DSM 20162 / CCUG 35730 / CIP 100753 / JCM 10117 / KCTC 9821 / NBRC 16120 / NCIMB 702349 / NCTC 13040</strain>
    </source>
</reference>
<proteinExistence type="inferred from homology"/>
<dbReference type="GO" id="GO:0005886">
    <property type="term" value="C:plasma membrane"/>
    <property type="evidence" value="ECO:0007669"/>
    <property type="project" value="TreeGrafter"/>
</dbReference>
<keyword evidence="4" id="KW-1185">Reference proteome</keyword>